<dbReference type="EMBL" id="RCML01000869">
    <property type="protein sequence ID" value="KAG2968328.1"/>
    <property type="molecule type" value="Genomic_DNA"/>
</dbReference>
<accession>A0A329S9S5</accession>
<organism evidence="7 8">
    <name type="scientific">Phytophthora cactorum</name>
    <dbReference type="NCBI Taxonomy" id="29920"/>
    <lineage>
        <taxon>Eukaryota</taxon>
        <taxon>Sar</taxon>
        <taxon>Stramenopiles</taxon>
        <taxon>Oomycota</taxon>
        <taxon>Peronosporomycetes</taxon>
        <taxon>Peronosporales</taxon>
        <taxon>Peronosporaceae</taxon>
        <taxon>Phytophthora</taxon>
    </lineage>
</organism>
<reference evidence="7 8" key="1">
    <citation type="submission" date="2018-01" db="EMBL/GenBank/DDBJ databases">
        <title>Draft genome of the strawberry crown rot pathogen Phytophthora cactorum.</title>
        <authorList>
            <person name="Armitage A.D."/>
            <person name="Lysoe E."/>
            <person name="Nellist C.F."/>
            <person name="Harrison R.J."/>
            <person name="Brurberg M.B."/>
        </authorList>
    </citation>
    <scope>NUCLEOTIDE SEQUENCE [LARGE SCALE GENOMIC DNA]</scope>
    <source>
        <strain evidence="7 8">10300</strain>
    </source>
</reference>
<dbReference type="SUPFAM" id="SSF54427">
    <property type="entry name" value="NTF2-like"/>
    <property type="match status" value="1"/>
</dbReference>
<dbReference type="Proteomes" id="UP000251314">
    <property type="component" value="Unassembled WGS sequence"/>
</dbReference>
<feature type="compositionally biased region" description="Polar residues" evidence="2">
    <location>
        <begin position="133"/>
        <end position="144"/>
    </location>
</feature>
<dbReference type="InterPro" id="IPR032710">
    <property type="entry name" value="NTF2-like_dom_sf"/>
</dbReference>
<evidence type="ECO:0000256" key="2">
    <source>
        <dbReference type="SAM" id="MobiDB-lite"/>
    </source>
</evidence>
<keyword evidence="1" id="KW-0175">Coiled coil</keyword>
<dbReference type="Proteomes" id="UP000697107">
    <property type="component" value="Unassembled WGS sequence"/>
</dbReference>
<comment type="caution">
    <text evidence="7">The sequence shown here is derived from an EMBL/GenBank/DDBJ whole genome shotgun (WGS) entry which is preliminary data.</text>
</comment>
<evidence type="ECO:0000313" key="5">
    <source>
        <dbReference type="EMBL" id="KAG2968328.1"/>
    </source>
</evidence>
<evidence type="ECO:0000313" key="6">
    <source>
        <dbReference type="EMBL" id="KAG3211859.1"/>
    </source>
</evidence>
<feature type="compositionally biased region" description="Polar residues" evidence="2">
    <location>
        <begin position="55"/>
        <end position="69"/>
    </location>
</feature>
<dbReference type="OrthoDB" id="73869at2759"/>
<feature type="region of interest" description="Disordered" evidence="2">
    <location>
        <begin position="53"/>
        <end position="153"/>
    </location>
</feature>
<reference evidence="3" key="2">
    <citation type="submission" date="2018-10" db="EMBL/GenBank/DDBJ databases">
        <title>Effector identification in a new, highly contiguous assembly of the strawberry crown rot pathogen Phytophthora cactorum.</title>
        <authorList>
            <person name="Armitage A.D."/>
            <person name="Nellist C.F."/>
            <person name="Bates H."/>
            <person name="Vickerstaff R.J."/>
            <person name="Harrison R.J."/>
        </authorList>
    </citation>
    <scope>NUCLEOTIDE SEQUENCE</scope>
    <source>
        <strain evidence="3">4032</strain>
        <strain evidence="4">4040</strain>
        <strain evidence="5">P415</strain>
        <strain evidence="6">P421</strain>
    </source>
</reference>
<gene>
    <name evidence="7" type="ORF">PC110_g11210</name>
    <name evidence="3" type="ORF">PC115_g13905</name>
    <name evidence="4" type="ORF">PC117_g19574</name>
    <name evidence="5" type="ORF">PC118_g18073</name>
    <name evidence="6" type="ORF">PC129_g17172</name>
</gene>
<dbReference type="AlphaFoldDB" id="A0A329S9S5"/>
<evidence type="ECO:0000313" key="7">
    <source>
        <dbReference type="EMBL" id="RAW32438.1"/>
    </source>
</evidence>
<dbReference type="EMBL" id="RCMV01000903">
    <property type="protein sequence ID" value="KAG3211859.1"/>
    <property type="molecule type" value="Genomic_DNA"/>
</dbReference>
<dbReference type="InterPro" id="IPR046347">
    <property type="entry name" value="bZIP_sf"/>
</dbReference>
<dbReference type="SUPFAM" id="SSF57959">
    <property type="entry name" value="Leucine zipper domain"/>
    <property type="match status" value="1"/>
</dbReference>
<protein>
    <submittedName>
        <fullName evidence="7">Uncharacterized protein</fullName>
    </submittedName>
</protein>
<dbReference type="EMBL" id="RCMK01000860">
    <property type="protein sequence ID" value="KAG2909775.1"/>
    <property type="molecule type" value="Genomic_DNA"/>
</dbReference>
<dbReference type="EMBL" id="MJFZ01000277">
    <property type="protein sequence ID" value="RAW32438.1"/>
    <property type="molecule type" value="Genomic_DNA"/>
</dbReference>
<evidence type="ECO:0000313" key="8">
    <source>
        <dbReference type="Proteomes" id="UP000251314"/>
    </source>
</evidence>
<dbReference type="Proteomes" id="UP000760860">
    <property type="component" value="Unassembled WGS sequence"/>
</dbReference>
<dbReference type="GO" id="GO:0003700">
    <property type="term" value="F:DNA-binding transcription factor activity"/>
    <property type="evidence" value="ECO:0007669"/>
    <property type="project" value="InterPro"/>
</dbReference>
<sequence>MDRVSSIFARFDPANSSRVLTSNVISHVLPRAFVGGGGVFSDTAKIPPLRATLRPSITKTQTSPSSSTHEPIAPMEVSLSRRKNDAAVYTSRSASPVSYETRVPPQPAPTEEPVRSVASSSLTLPHPKRASRTVPSVKTIQSTVPGAPKPKRKRIRIKTPRRREQCRTNQARYRQKQTQYAKNLEIAAEQLRQEIPMLEMQHSRLISNAKPSACCVFVVEYFHLFRNGSRCHDGISSGPEVWLQKSEVEQQLVFLRSSMTEDVVLGELRGVDALVEQWKRYTSYFDDLQFHLEHMTTLSEDFIAATASLNVTISESTLQYVFPYLLAGGRDTAILRAKLLGQRLFLPCRLCFEWDRSSKRIARMENTVDILPSLVQVIGSIEDAAFVLEQALIAQDSAIGHNN</sequence>
<proteinExistence type="predicted"/>
<evidence type="ECO:0000313" key="4">
    <source>
        <dbReference type="EMBL" id="KAG2909775.1"/>
    </source>
</evidence>
<dbReference type="Proteomes" id="UP000774804">
    <property type="component" value="Unassembled WGS sequence"/>
</dbReference>
<evidence type="ECO:0000313" key="3">
    <source>
        <dbReference type="EMBL" id="KAG2907512.1"/>
    </source>
</evidence>
<keyword evidence="8" id="KW-1185">Reference proteome</keyword>
<dbReference type="Proteomes" id="UP000736787">
    <property type="component" value="Unassembled WGS sequence"/>
</dbReference>
<dbReference type="CDD" id="cd14686">
    <property type="entry name" value="bZIP"/>
    <property type="match status" value="1"/>
</dbReference>
<dbReference type="EMBL" id="RCMI01000510">
    <property type="protein sequence ID" value="KAG2907512.1"/>
    <property type="molecule type" value="Genomic_DNA"/>
</dbReference>
<feature type="coiled-coil region" evidence="1">
    <location>
        <begin position="174"/>
        <end position="201"/>
    </location>
</feature>
<dbReference type="VEuPathDB" id="FungiDB:PC110_g11210"/>
<evidence type="ECO:0000256" key="1">
    <source>
        <dbReference type="SAM" id="Coils"/>
    </source>
</evidence>
<name>A0A329S9S5_9STRA</name>